<dbReference type="KEGG" id="tcy:Thicy_1300"/>
<accession>F6D9D7</accession>
<dbReference type="Proteomes" id="UP000009232">
    <property type="component" value="Chromosome"/>
</dbReference>
<dbReference type="AlphaFoldDB" id="F6D9D7"/>
<evidence type="ECO:0008006" key="3">
    <source>
        <dbReference type="Google" id="ProtNLM"/>
    </source>
</evidence>
<dbReference type="EMBL" id="CP002776">
    <property type="protein sequence ID" value="AEG32064.1"/>
    <property type="molecule type" value="Genomic_DNA"/>
</dbReference>
<protein>
    <recommendedName>
        <fullName evidence="3">CPXCG motif-containing cysteine-rich protein</fullName>
    </recommendedName>
</protein>
<dbReference type="eggNOG" id="ENOG5033AIZ">
    <property type="taxonomic scope" value="Bacteria"/>
</dbReference>
<name>F6D9D7_THICA</name>
<evidence type="ECO:0000313" key="2">
    <source>
        <dbReference type="Proteomes" id="UP000009232"/>
    </source>
</evidence>
<dbReference type="HOGENOM" id="CLU_189936_1_0_6"/>
<dbReference type="RefSeq" id="WP_013835840.1">
    <property type="nucleotide sequence ID" value="NC_015581.1"/>
</dbReference>
<dbReference type="STRING" id="717773.Thicy_1300"/>
<proteinExistence type="predicted"/>
<dbReference type="OrthoDB" id="9814566at2"/>
<gene>
    <name evidence="1" type="ordered locus">Thicy_1300</name>
</gene>
<sequence>MLDTQFIQCPYCWEEVEIVVDPSEPEQQYVEDCFVCCRPIHLHIQVDYEGDISVTARSEDEDY</sequence>
<dbReference type="PIRSF" id="PIRSF037225">
    <property type="entry name" value="UCP037225"/>
    <property type="match status" value="1"/>
</dbReference>
<dbReference type="InterPro" id="IPR017143">
    <property type="entry name" value="UCP037225"/>
</dbReference>
<organism evidence="1 2">
    <name type="scientific">Thiomicrospira cyclica (strain DSM 14477 / JCM 11371 / ALM1)</name>
    <name type="common">Thioalkalimicrobium cyclicum</name>
    <dbReference type="NCBI Taxonomy" id="717773"/>
    <lineage>
        <taxon>Bacteria</taxon>
        <taxon>Pseudomonadati</taxon>
        <taxon>Pseudomonadota</taxon>
        <taxon>Gammaproteobacteria</taxon>
        <taxon>Thiotrichales</taxon>
        <taxon>Piscirickettsiaceae</taxon>
        <taxon>Thiomicrospira</taxon>
    </lineage>
</organism>
<reference evidence="1 2" key="1">
    <citation type="submission" date="2011-05" db="EMBL/GenBank/DDBJ databases">
        <title>Complete sequence of Thioalkalimicrobium cyclicum ALM1.</title>
        <authorList>
            <consortium name="US DOE Joint Genome Institute"/>
            <person name="Lucas S."/>
            <person name="Han J."/>
            <person name="Lapidus A."/>
            <person name="Cheng J.-F."/>
            <person name="Goodwin L."/>
            <person name="Pitluck S."/>
            <person name="Peters L."/>
            <person name="Mikhailova N."/>
            <person name="Davenport K."/>
            <person name="Han C."/>
            <person name="Tapia R."/>
            <person name="Land M."/>
            <person name="Hauser L."/>
            <person name="Kyrpides N."/>
            <person name="Ivanova N."/>
            <person name="Pagani I."/>
            <person name="Kappler U."/>
            <person name="Woyke T."/>
        </authorList>
    </citation>
    <scope>NUCLEOTIDE SEQUENCE [LARGE SCALE GENOMIC DNA]</scope>
    <source>
        <strain evidence="2">DSM 14477 / JCM 11371 / ALM1</strain>
    </source>
</reference>
<keyword evidence="2" id="KW-1185">Reference proteome</keyword>
<dbReference type="InterPro" id="IPR025990">
    <property type="entry name" value="zinc_ribbon_bacterial"/>
</dbReference>
<dbReference type="Pfam" id="PF14255">
    <property type="entry name" value="Zn_ribbon_21"/>
    <property type="match status" value="1"/>
</dbReference>
<evidence type="ECO:0000313" key="1">
    <source>
        <dbReference type="EMBL" id="AEG32064.1"/>
    </source>
</evidence>